<dbReference type="HAMAP" id="MF_00337">
    <property type="entry name" value="Exonuc_7_S"/>
    <property type="match status" value="1"/>
</dbReference>
<dbReference type="EC" id="3.1.11.6" evidence="6"/>
<dbReference type="EMBL" id="SSOC01000007">
    <property type="protein sequence ID" value="THF62427.1"/>
    <property type="molecule type" value="Genomic_DNA"/>
</dbReference>
<dbReference type="NCBIfam" id="NF002140">
    <property type="entry name" value="PRK00977.1-4"/>
    <property type="match status" value="1"/>
</dbReference>
<dbReference type="OrthoDB" id="287668at2"/>
<evidence type="ECO:0000256" key="5">
    <source>
        <dbReference type="ARBA" id="ARBA00022839"/>
    </source>
</evidence>
<dbReference type="AlphaFoldDB" id="A0A4V3WBA1"/>
<dbReference type="NCBIfam" id="TIGR01280">
    <property type="entry name" value="xseB"/>
    <property type="match status" value="1"/>
</dbReference>
<dbReference type="GO" id="GO:0009318">
    <property type="term" value="C:exodeoxyribonuclease VII complex"/>
    <property type="evidence" value="ECO:0007669"/>
    <property type="project" value="UniProtKB-UniRule"/>
</dbReference>
<dbReference type="PIRSF" id="PIRSF006488">
    <property type="entry name" value="Exonuc_VII_S"/>
    <property type="match status" value="1"/>
</dbReference>
<organism evidence="7 8">
    <name type="scientific">Pseudothauera nasutitermitis</name>
    <dbReference type="NCBI Taxonomy" id="2565930"/>
    <lineage>
        <taxon>Bacteria</taxon>
        <taxon>Pseudomonadati</taxon>
        <taxon>Pseudomonadota</taxon>
        <taxon>Betaproteobacteria</taxon>
        <taxon>Rhodocyclales</taxon>
        <taxon>Zoogloeaceae</taxon>
        <taxon>Pseudothauera</taxon>
    </lineage>
</organism>
<evidence type="ECO:0000256" key="3">
    <source>
        <dbReference type="ARBA" id="ARBA00022722"/>
    </source>
</evidence>
<keyword evidence="3 6" id="KW-0540">Nuclease</keyword>
<dbReference type="InterPro" id="IPR003761">
    <property type="entry name" value="Exonuc_VII_S"/>
</dbReference>
<dbReference type="RefSeq" id="WP_136349847.1">
    <property type="nucleotide sequence ID" value="NZ_SSOC01000007.1"/>
</dbReference>
<name>A0A4V3WBA1_9RHOO</name>
<evidence type="ECO:0000313" key="8">
    <source>
        <dbReference type="Proteomes" id="UP000308430"/>
    </source>
</evidence>
<comment type="catalytic activity">
    <reaction evidence="6">
        <text>Exonucleolytic cleavage in either 5'- to 3'- or 3'- to 5'-direction to yield nucleoside 5'-phosphates.</text>
        <dbReference type="EC" id="3.1.11.6"/>
    </reaction>
</comment>
<dbReference type="Gene3D" id="1.10.287.1040">
    <property type="entry name" value="Exonuclease VII, small subunit"/>
    <property type="match status" value="1"/>
</dbReference>
<dbReference type="GO" id="GO:0006308">
    <property type="term" value="P:DNA catabolic process"/>
    <property type="evidence" value="ECO:0007669"/>
    <property type="project" value="UniProtKB-UniRule"/>
</dbReference>
<comment type="subunit">
    <text evidence="6">Heterooligomer composed of large and small subunits.</text>
</comment>
<comment type="subcellular location">
    <subcellularLocation>
        <location evidence="6">Cytoplasm</location>
    </subcellularLocation>
</comment>
<gene>
    <name evidence="6 7" type="primary">xseB</name>
    <name evidence="7" type="ORF">E6C76_19145</name>
</gene>
<sequence>MAKAPSAPRNFESAVAELEAIVREMEAGELPLESALERYQRGVGLLKFCQKTLEDAEGRVRMLEGDDTVPFEPGAGGTA</sequence>
<comment type="similarity">
    <text evidence="1 6">Belongs to the XseB family.</text>
</comment>
<reference evidence="7 8" key="1">
    <citation type="submission" date="2019-04" db="EMBL/GenBank/DDBJ databases">
        <title>Azoarcus nasutitermitis sp. nov. isolated from termite nest.</title>
        <authorList>
            <person name="Lin S.-Y."/>
            <person name="Hameed A."/>
            <person name="Hsu Y.-H."/>
            <person name="Young C.-C."/>
        </authorList>
    </citation>
    <scope>NUCLEOTIDE SEQUENCE [LARGE SCALE GENOMIC DNA]</scope>
    <source>
        <strain evidence="7 8">CC-YHH838</strain>
    </source>
</reference>
<dbReference type="GO" id="GO:0005829">
    <property type="term" value="C:cytosol"/>
    <property type="evidence" value="ECO:0007669"/>
    <property type="project" value="TreeGrafter"/>
</dbReference>
<comment type="caution">
    <text evidence="7">The sequence shown here is derived from an EMBL/GenBank/DDBJ whole genome shotgun (WGS) entry which is preliminary data.</text>
</comment>
<comment type="function">
    <text evidence="6">Bidirectionally degrades single-stranded DNA into large acid-insoluble oligonucleotides, which are then degraded further into small acid-soluble oligonucleotides.</text>
</comment>
<dbReference type="InterPro" id="IPR037004">
    <property type="entry name" value="Exonuc_VII_ssu_sf"/>
</dbReference>
<evidence type="ECO:0000256" key="1">
    <source>
        <dbReference type="ARBA" id="ARBA00009998"/>
    </source>
</evidence>
<keyword evidence="8" id="KW-1185">Reference proteome</keyword>
<dbReference type="PANTHER" id="PTHR34137:SF1">
    <property type="entry name" value="EXODEOXYRIBONUCLEASE 7 SMALL SUBUNIT"/>
    <property type="match status" value="1"/>
</dbReference>
<dbReference type="PANTHER" id="PTHR34137">
    <property type="entry name" value="EXODEOXYRIBONUCLEASE 7 SMALL SUBUNIT"/>
    <property type="match status" value="1"/>
</dbReference>
<keyword evidence="2 6" id="KW-0963">Cytoplasm</keyword>
<evidence type="ECO:0000256" key="4">
    <source>
        <dbReference type="ARBA" id="ARBA00022801"/>
    </source>
</evidence>
<evidence type="ECO:0000256" key="6">
    <source>
        <dbReference type="HAMAP-Rule" id="MF_00337"/>
    </source>
</evidence>
<proteinExistence type="inferred from homology"/>
<accession>A0A4V3WBA1</accession>
<protein>
    <recommendedName>
        <fullName evidence="6">Exodeoxyribonuclease 7 small subunit</fullName>
        <ecNumber evidence="6">3.1.11.6</ecNumber>
    </recommendedName>
    <alternativeName>
        <fullName evidence="6">Exodeoxyribonuclease VII small subunit</fullName>
        <shortName evidence="6">Exonuclease VII small subunit</shortName>
    </alternativeName>
</protein>
<dbReference type="GO" id="GO:0008855">
    <property type="term" value="F:exodeoxyribonuclease VII activity"/>
    <property type="evidence" value="ECO:0007669"/>
    <property type="project" value="UniProtKB-UniRule"/>
</dbReference>
<dbReference type="Proteomes" id="UP000308430">
    <property type="component" value="Unassembled WGS sequence"/>
</dbReference>
<evidence type="ECO:0000256" key="2">
    <source>
        <dbReference type="ARBA" id="ARBA00022490"/>
    </source>
</evidence>
<dbReference type="SUPFAM" id="SSF116842">
    <property type="entry name" value="XseB-like"/>
    <property type="match status" value="1"/>
</dbReference>
<dbReference type="Pfam" id="PF02609">
    <property type="entry name" value="Exonuc_VII_S"/>
    <property type="match status" value="1"/>
</dbReference>
<evidence type="ECO:0000313" key="7">
    <source>
        <dbReference type="EMBL" id="THF62427.1"/>
    </source>
</evidence>
<keyword evidence="5 6" id="KW-0269">Exonuclease</keyword>
<keyword evidence="4 6" id="KW-0378">Hydrolase</keyword>